<evidence type="ECO:0000256" key="7">
    <source>
        <dbReference type="SAM" id="Phobius"/>
    </source>
</evidence>
<evidence type="ECO:0000256" key="6">
    <source>
        <dbReference type="ARBA" id="ARBA00023136"/>
    </source>
</evidence>
<reference evidence="9 10" key="1">
    <citation type="submission" date="2023-09" db="EMBL/GenBank/DDBJ databases">
        <title>Xinfangfangia sedmenti sp. nov., isolated the sedment.</title>
        <authorList>
            <person name="Xu L."/>
        </authorList>
    </citation>
    <scope>NUCLEOTIDE SEQUENCE [LARGE SCALE GENOMIC DNA]</scope>
    <source>
        <strain evidence="9 10">LG-4</strain>
    </source>
</reference>
<evidence type="ECO:0000256" key="2">
    <source>
        <dbReference type="ARBA" id="ARBA00022676"/>
    </source>
</evidence>
<comment type="caution">
    <text evidence="9">The sequence shown here is derived from an EMBL/GenBank/DDBJ whole genome shotgun (WGS) entry which is preliminary data.</text>
</comment>
<dbReference type="Proteomes" id="UP001247754">
    <property type="component" value="Unassembled WGS sequence"/>
</dbReference>
<proteinExistence type="predicted"/>
<gene>
    <name evidence="9" type="ORF">RGD00_18670</name>
</gene>
<organism evidence="9 10">
    <name type="scientific">Ruixingdingia sedimenti</name>
    <dbReference type="NCBI Taxonomy" id="3073604"/>
    <lineage>
        <taxon>Bacteria</taxon>
        <taxon>Pseudomonadati</taxon>
        <taxon>Pseudomonadota</taxon>
        <taxon>Alphaproteobacteria</taxon>
        <taxon>Rhodobacterales</taxon>
        <taxon>Paracoccaceae</taxon>
        <taxon>Ruixingdingia</taxon>
    </lineage>
</organism>
<keyword evidence="3 9" id="KW-0808">Transferase</keyword>
<dbReference type="InterPro" id="IPR037257">
    <property type="entry name" value="T2SS_E_N_sf"/>
</dbReference>
<feature type="domain" description="Type II secretion system protein GspE N-terminal" evidence="8">
    <location>
        <begin position="77"/>
        <end position="155"/>
    </location>
</feature>
<dbReference type="InterPro" id="IPR007831">
    <property type="entry name" value="T2SS_GspE_N"/>
</dbReference>
<evidence type="ECO:0000313" key="9">
    <source>
        <dbReference type="EMBL" id="MDR5654637.1"/>
    </source>
</evidence>
<keyword evidence="2 9" id="KW-0328">Glycosyltransferase</keyword>
<dbReference type="Pfam" id="PF05157">
    <property type="entry name" value="MshEN"/>
    <property type="match status" value="1"/>
</dbReference>
<dbReference type="EC" id="2.4.-.-" evidence="9"/>
<feature type="transmembrane region" description="Helical" evidence="7">
    <location>
        <begin position="547"/>
        <end position="566"/>
    </location>
</feature>
<comment type="subcellular location">
    <subcellularLocation>
        <location evidence="1">Membrane</location>
        <topology evidence="1">Multi-pass membrane protein</topology>
    </subcellularLocation>
</comment>
<evidence type="ECO:0000259" key="8">
    <source>
        <dbReference type="Pfam" id="PF05157"/>
    </source>
</evidence>
<dbReference type="InterPro" id="IPR050321">
    <property type="entry name" value="Glycosyltr_2/OpgH_subfam"/>
</dbReference>
<dbReference type="Pfam" id="PF13641">
    <property type="entry name" value="Glyco_tranf_2_3"/>
    <property type="match status" value="1"/>
</dbReference>
<dbReference type="Gene3D" id="3.90.550.10">
    <property type="entry name" value="Spore Coat Polysaccharide Biosynthesis Protein SpsA, Chain A"/>
    <property type="match status" value="1"/>
</dbReference>
<protein>
    <submittedName>
        <fullName evidence="9">Glycosyltransferase</fullName>
        <ecNumber evidence="9">2.4.-.-</ecNumber>
    </submittedName>
</protein>
<feature type="transmembrane region" description="Helical" evidence="7">
    <location>
        <begin position="502"/>
        <end position="527"/>
    </location>
</feature>
<dbReference type="PANTHER" id="PTHR43867">
    <property type="entry name" value="CELLULOSE SYNTHASE CATALYTIC SUBUNIT A [UDP-FORMING]"/>
    <property type="match status" value="1"/>
</dbReference>
<keyword evidence="4 7" id="KW-0812">Transmembrane</keyword>
<accession>A0ABU1FCR1</accession>
<dbReference type="EMBL" id="JAVKPH010000030">
    <property type="protein sequence ID" value="MDR5654637.1"/>
    <property type="molecule type" value="Genomic_DNA"/>
</dbReference>
<keyword evidence="6 7" id="KW-0472">Membrane</keyword>
<sequence length="644" mass="71121">MRHAALRPLDPAIAPAPSRAGDADLAAQLLAAGLVAPLALRRALAQAQRTRARLADVLRKERLLADDVLAAALARFHGMAQADLDRIAPDPRLIDRLGAARCLALRVLPLRRAGGRVLVALAVPEDLPHIRDELEAAFGPVTPLIAPEPQITARIFALRRATLRHGAETRAPAGQSLRDWPVALLTRLLPALGLGIVAAVAAAPALAVLVLTVWAVMSLVAMMVLKGAALAMTFRAPPPEGPAPDIVRLPVVSVMVPLFRETDIAPRLLHRLGRLDYPRALLDVVLVLEEVDTDTRAALESAGLPGWMRVVVVPDGTLRTKPRALNYALDFCRGSIIGVYDAEDAPDPDQIARVVRRFHERLPEVACLQGILDYYNPRTNWIARCFTIEYAAWFRVVMPGLQRMGIPLPLGGTTLFIRRAALERVGAWDAHNVTEDADLGIRLARHGLRTEMIETVTGEEANCRLRPWVKQRSRWIKGHMLTWAVHMRHPVRLWRDLGPRGFLGYQAVFLGAQSQFLLAPLLWSFWLLPLGVAHPVALALGPGALKALFALFLLAELVNLLVHIAAARRTRHRRLWPWAPTLHLYFPCATFAAWRALWEVFTRPFYWAKTSHGHFDGAGPAAPQRRRTSPASIFNRVSKAREIC</sequence>
<dbReference type="SUPFAM" id="SSF53448">
    <property type="entry name" value="Nucleotide-diphospho-sugar transferases"/>
    <property type="match status" value="1"/>
</dbReference>
<keyword evidence="5 7" id="KW-1133">Transmembrane helix</keyword>
<evidence type="ECO:0000256" key="5">
    <source>
        <dbReference type="ARBA" id="ARBA00022989"/>
    </source>
</evidence>
<evidence type="ECO:0000313" key="10">
    <source>
        <dbReference type="Proteomes" id="UP001247754"/>
    </source>
</evidence>
<dbReference type="SUPFAM" id="SSF160246">
    <property type="entry name" value="EspE N-terminal domain-like"/>
    <property type="match status" value="1"/>
</dbReference>
<name>A0ABU1FCR1_9RHOB</name>
<evidence type="ECO:0000256" key="1">
    <source>
        <dbReference type="ARBA" id="ARBA00004141"/>
    </source>
</evidence>
<evidence type="ECO:0000256" key="3">
    <source>
        <dbReference type="ARBA" id="ARBA00022679"/>
    </source>
</evidence>
<keyword evidence="10" id="KW-1185">Reference proteome</keyword>
<evidence type="ECO:0000256" key="4">
    <source>
        <dbReference type="ARBA" id="ARBA00022692"/>
    </source>
</evidence>
<dbReference type="PANTHER" id="PTHR43867:SF2">
    <property type="entry name" value="CELLULOSE SYNTHASE CATALYTIC SUBUNIT A [UDP-FORMING]"/>
    <property type="match status" value="1"/>
</dbReference>
<dbReference type="GO" id="GO:0016757">
    <property type="term" value="F:glycosyltransferase activity"/>
    <property type="evidence" value="ECO:0007669"/>
    <property type="project" value="UniProtKB-KW"/>
</dbReference>
<dbReference type="RefSeq" id="WP_310458794.1">
    <property type="nucleotide sequence ID" value="NZ_JAVKPH010000030.1"/>
</dbReference>
<dbReference type="InterPro" id="IPR029044">
    <property type="entry name" value="Nucleotide-diphossugar_trans"/>
</dbReference>